<dbReference type="EMBL" id="GGEC01091311">
    <property type="protein sequence ID" value="MBX71795.1"/>
    <property type="molecule type" value="Transcribed_RNA"/>
</dbReference>
<proteinExistence type="predicted"/>
<protein>
    <submittedName>
        <fullName evidence="1">Uncharacterized protein</fullName>
    </submittedName>
</protein>
<evidence type="ECO:0000313" key="1">
    <source>
        <dbReference type="EMBL" id="MBX71795.1"/>
    </source>
</evidence>
<accession>A0A2P2QXX9</accession>
<organism evidence="1">
    <name type="scientific">Rhizophora mucronata</name>
    <name type="common">Asiatic mangrove</name>
    <dbReference type="NCBI Taxonomy" id="61149"/>
    <lineage>
        <taxon>Eukaryota</taxon>
        <taxon>Viridiplantae</taxon>
        <taxon>Streptophyta</taxon>
        <taxon>Embryophyta</taxon>
        <taxon>Tracheophyta</taxon>
        <taxon>Spermatophyta</taxon>
        <taxon>Magnoliopsida</taxon>
        <taxon>eudicotyledons</taxon>
        <taxon>Gunneridae</taxon>
        <taxon>Pentapetalae</taxon>
        <taxon>rosids</taxon>
        <taxon>fabids</taxon>
        <taxon>Malpighiales</taxon>
        <taxon>Rhizophoraceae</taxon>
        <taxon>Rhizophora</taxon>
    </lineage>
</organism>
<reference evidence="1" key="1">
    <citation type="submission" date="2018-02" db="EMBL/GenBank/DDBJ databases">
        <title>Rhizophora mucronata_Transcriptome.</title>
        <authorList>
            <person name="Meera S.P."/>
            <person name="Sreeshan A."/>
            <person name="Augustine A."/>
        </authorList>
    </citation>
    <scope>NUCLEOTIDE SEQUENCE</scope>
    <source>
        <tissue evidence="1">Leaf</tissue>
    </source>
</reference>
<dbReference type="AlphaFoldDB" id="A0A2P2QXX9"/>
<sequence>MAVKIPPKKRLLSEILNVITLIGL</sequence>
<name>A0A2P2QXX9_RHIMU</name>